<organism evidence="2 3">
    <name type="scientific">Companilactobacillus kimchiensis</name>
    <dbReference type="NCBI Taxonomy" id="993692"/>
    <lineage>
        <taxon>Bacteria</taxon>
        <taxon>Bacillati</taxon>
        <taxon>Bacillota</taxon>
        <taxon>Bacilli</taxon>
        <taxon>Lactobacillales</taxon>
        <taxon>Lactobacillaceae</taxon>
        <taxon>Companilactobacillus</taxon>
    </lineage>
</organism>
<dbReference type="GO" id="GO:0030655">
    <property type="term" value="P:beta-lactam antibiotic catabolic process"/>
    <property type="evidence" value="ECO:0007669"/>
    <property type="project" value="InterPro"/>
</dbReference>
<evidence type="ECO:0000259" key="1">
    <source>
        <dbReference type="Pfam" id="PF13354"/>
    </source>
</evidence>
<dbReference type="Pfam" id="PF13354">
    <property type="entry name" value="Beta-lactamase2"/>
    <property type="match status" value="1"/>
</dbReference>
<evidence type="ECO:0000313" key="2">
    <source>
        <dbReference type="EMBL" id="KRO00104.1"/>
    </source>
</evidence>
<gene>
    <name evidence="2" type="ORF">IV57_GL002120</name>
</gene>
<dbReference type="InterPro" id="IPR045155">
    <property type="entry name" value="Beta-lactam_cat"/>
</dbReference>
<dbReference type="AlphaFoldDB" id="A0A0R2LDU7"/>
<dbReference type="SUPFAM" id="SSF56601">
    <property type="entry name" value="beta-lactamase/transpeptidase-like"/>
    <property type="match status" value="1"/>
</dbReference>
<keyword evidence="3" id="KW-1185">Reference proteome</keyword>
<comment type="caution">
    <text evidence="2">The sequence shown here is derived from an EMBL/GenBank/DDBJ whole genome shotgun (WGS) entry which is preliminary data.</text>
</comment>
<evidence type="ECO:0000313" key="3">
    <source>
        <dbReference type="Proteomes" id="UP000051006"/>
    </source>
</evidence>
<feature type="domain" description="Beta-lactamase class A catalytic" evidence="1">
    <location>
        <begin position="123"/>
        <end position="252"/>
    </location>
</feature>
<proteinExistence type="predicted"/>
<dbReference type="InterPro" id="IPR012338">
    <property type="entry name" value="Beta-lactam/transpept-like"/>
</dbReference>
<accession>A0A0R2LDU7</accession>
<protein>
    <submittedName>
        <fullName evidence="2">Beta-lactamase class A</fullName>
    </submittedName>
</protein>
<sequence length="290" mass="31945">MLLVGLAYYFNYSSASTIVEDIRANRTAKQKQAIIQTNLTNYLKTVTKDGTASVSFYNLGGNSKSSDVDTKLYQEGSLETESNASDVRIAASTYKLYLAAYLMNQKSNGDFDWTEENIDGFSRMIINSENDFSENQIDKYGADKLSAFNKEQGWYPEVFQSGQSAHTTSHSLQLLLQDLESGTGAFKNSDDQTKILDMMSKQIYRNGIPTGAAEANPGTTVQDKVGFLDDTNNDAAIVTLPNGQKYILVIMTNGHNQSNLSGFPRIAEITKNIQKIVYGSDAGTKVNNYS</sequence>
<dbReference type="STRING" id="993692.IV57_GL002120"/>
<name>A0A0R2LDU7_9LACO</name>
<dbReference type="PANTHER" id="PTHR35333">
    <property type="entry name" value="BETA-LACTAMASE"/>
    <property type="match status" value="1"/>
</dbReference>
<dbReference type="PANTHER" id="PTHR35333:SF3">
    <property type="entry name" value="BETA-LACTAMASE-TYPE TRANSPEPTIDASE FOLD CONTAINING PROTEIN"/>
    <property type="match status" value="1"/>
</dbReference>
<dbReference type="Proteomes" id="UP000051006">
    <property type="component" value="Unassembled WGS sequence"/>
</dbReference>
<dbReference type="OrthoDB" id="2323322at2"/>
<dbReference type="Gene3D" id="3.40.710.10">
    <property type="entry name" value="DD-peptidase/beta-lactamase superfamily"/>
    <property type="match status" value="1"/>
</dbReference>
<dbReference type="PATRIC" id="fig|993692.3.peg.2152"/>
<dbReference type="EMBL" id="JQCF01000005">
    <property type="protein sequence ID" value="KRO00104.1"/>
    <property type="molecule type" value="Genomic_DNA"/>
</dbReference>
<reference evidence="2 3" key="1">
    <citation type="journal article" date="2015" name="Genome Announc.">
        <title>Expanding the biotechnology potential of lactobacilli through comparative genomics of 213 strains and associated genera.</title>
        <authorList>
            <person name="Sun Z."/>
            <person name="Harris H.M."/>
            <person name="McCann A."/>
            <person name="Guo C."/>
            <person name="Argimon S."/>
            <person name="Zhang W."/>
            <person name="Yang X."/>
            <person name="Jeffery I.B."/>
            <person name="Cooney J.C."/>
            <person name="Kagawa T.F."/>
            <person name="Liu W."/>
            <person name="Song Y."/>
            <person name="Salvetti E."/>
            <person name="Wrobel A."/>
            <person name="Rasinkangas P."/>
            <person name="Parkhill J."/>
            <person name="Rea M.C."/>
            <person name="O'Sullivan O."/>
            <person name="Ritari J."/>
            <person name="Douillard F.P."/>
            <person name="Paul Ross R."/>
            <person name="Yang R."/>
            <person name="Briner A.E."/>
            <person name="Felis G.E."/>
            <person name="de Vos W.M."/>
            <person name="Barrangou R."/>
            <person name="Klaenhammer T.R."/>
            <person name="Caufield P.W."/>
            <person name="Cui Y."/>
            <person name="Zhang H."/>
            <person name="O'Toole P.W."/>
        </authorList>
    </citation>
    <scope>NUCLEOTIDE SEQUENCE [LARGE SCALE GENOMIC DNA]</scope>
    <source>
        <strain evidence="2 3">DSM 24716</strain>
    </source>
</reference>
<dbReference type="GO" id="GO:0046677">
    <property type="term" value="P:response to antibiotic"/>
    <property type="evidence" value="ECO:0007669"/>
    <property type="project" value="InterPro"/>
</dbReference>
<dbReference type="InterPro" id="IPR000871">
    <property type="entry name" value="Beta-lactam_class-A"/>
</dbReference>
<dbReference type="GO" id="GO:0008800">
    <property type="term" value="F:beta-lactamase activity"/>
    <property type="evidence" value="ECO:0007669"/>
    <property type="project" value="InterPro"/>
</dbReference>